<sequence>MRRFDNKVAVITGGAAGMGRAHAEHLAAHGARVAIGDLGDASEVCAAIEAASGEAMAHRLDVADEASVAGFAQAVLARFGRCDIIVNNAGIYPFQPFDEITPADWRRVMAVDLDGPFLVSRAFLPGMRGQGYGRIVNIASAEAWMVASNNAHYIAAKMGVVGLTRALATEAAQDGVTVNAIAPGIVRGTTIDAEMPGYLDDIPRLYQAIKRAAEPADIVNAMAFLASDDARFITGQTLVVDGGGVRL</sequence>
<comment type="caution">
    <text evidence="2">The sequence shown here is derived from an EMBL/GenBank/DDBJ whole genome shotgun (WGS) entry which is preliminary data.</text>
</comment>
<accession>A0ABS7J7V2</accession>
<dbReference type="Proteomes" id="UP000755104">
    <property type="component" value="Unassembled WGS sequence"/>
</dbReference>
<comment type="similarity">
    <text evidence="1">Belongs to the short-chain dehydrogenases/reductases (SDR) family.</text>
</comment>
<dbReference type="Pfam" id="PF13561">
    <property type="entry name" value="adh_short_C2"/>
    <property type="match status" value="1"/>
</dbReference>
<dbReference type="RefSeq" id="WP_221555879.1">
    <property type="nucleotide sequence ID" value="NZ_JAIGNO010000002.1"/>
</dbReference>
<dbReference type="InterPro" id="IPR050259">
    <property type="entry name" value="SDR"/>
</dbReference>
<evidence type="ECO:0000313" key="2">
    <source>
        <dbReference type="EMBL" id="MBX7481708.1"/>
    </source>
</evidence>
<dbReference type="PRINTS" id="PR00080">
    <property type="entry name" value="SDRFAMILY"/>
</dbReference>
<dbReference type="EMBL" id="JAIGNO010000002">
    <property type="protein sequence ID" value="MBX7481708.1"/>
    <property type="molecule type" value="Genomic_DNA"/>
</dbReference>
<dbReference type="PANTHER" id="PTHR42879">
    <property type="entry name" value="3-OXOACYL-(ACYL-CARRIER-PROTEIN) REDUCTASE"/>
    <property type="match status" value="1"/>
</dbReference>
<organism evidence="2 3">
    <name type="scientific">Qipengyuania qiaonensis</name>
    <dbReference type="NCBI Taxonomy" id="2867240"/>
    <lineage>
        <taxon>Bacteria</taxon>
        <taxon>Pseudomonadati</taxon>
        <taxon>Pseudomonadota</taxon>
        <taxon>Alphaproteobacteria</taxon>
        <taxon>Sphingomonadales</taxon>
        <taxon>Erythrobacteraceae</taxon>
        <taxon>Qipengyuania</taxon>
    </lineage>
</organism>
<evidence type="ECO:0000256" key="1">
    <source>
        <dbReference type="ARBA" id="ARBA00006484"/>
    </source>
</evidence>
<dbReference type="InterPro" id="IPR002347">
    <property type="entry name" value="SDR_fam"/>
</dbReference>
<protein>
    <submittedName>
        <fullName evidence="2">SDR family oxidoreductase</fullName>
    </submittedName>
</protein>
<dbReference type="SUPFAM" id="SSF51735">
    <property type="entry name" value="NAD(P)-binding Rossmann-fold domains"/>
    <property type="match status" value="1"/>
</dbReference>
<gene>
    <name evidence="2" type="ORF">K3174_04140</name>
</gene>
<reference evidence="2 3" key="1">
    <citation type="submission" date="2021-08" db="EMBL/GenBank/DDBJ databases">
        <title>Comparative Genomics Analysis of the Genus Qipengyuania Reveals Extensive Genetic Diversity and Metabolic Versatility, Including the Description of Fifteen Novel Species.</title>
        <authorList>
            <person name="Liu Y."/>
        </authorList>
    </citation>
    <scope>NUCLEOTIDE SEQUENCE [LARGE SCALE GENOMIC DNA]</scope>
    <source>
        <strain evidence="2 3">6D47A</strain>
    </source>
</reference>
<keyword evidence="3" id="KW-1185">Reference proteome</keyword>
<dbReference type="PANTHER" id="PTHR42879:SF2">
    <property type="entry name" value="3-OXOACYL-[ACYL-CARRIER-PROTEIN] REDUCTASE FABG"/>
    <property type="match status" value="1"/>
</dbReference>
<dbReference type="InterPro" id="IPR036291">
    <property type="entry name" value="NAD(P)-bd_dom_sf"/>
</dbReference>
<dbReference type="PRINTS" id="PR00081">
    <property type="entry name" value="GDHRDH"/>
</dbReference>
<evidence type="ECO:0000313" key="3">
    <source>
        <dbReference type="Proteomes" id="UP000755104"/>
    </source>
</evidence>
<dbReference type="Gene3D" id="3.40.50.720">
    <property type="entry name" value="NAD(P)-binding Rossmann-like Domain"/>
    <property type="match status" value="1"/>
</dbReference>
<name>A0ABS7J7V2_9SPHN</name>
<proteinExistence type="inferred from homology"/>
<dbReference type="CDD" id="cd05233">
    <property type="entry name" value="SDR_c"/>
    <property type="match status" value="1"/>
</dbReference>